<dbReference type="PANTHER" id="PTHR33802:SF1">
    <property type="entry name" value="XK-RELATED PROTEIN"/>
    <property type="match status" value="1"/>
</dbReference>
<organism evidence="2 3">
    <name type="scientific">Patella caerulea</name>
    <name type="common">Rayed Mediterranean limpet</name>
    <dbReference type="NCBI Taxonomy" id="87958"/>
    <lineage>
        <taxon>Eukaryota</taxon>
        <taxon>Metazoa</taxon>
        <taxon>Spiralia</taxon>
        <taxon>Lophotrochozoa</taxon>
        <taxon>Mollusca</taxon>
        <taxon>Gastropoda</taxon>
        <taxon>Patellogastropoda</taxon>
        <taxon>Patelloidea</taxon>
        <taxon>Patellidae</taxon>
        <taxon>Patella</taxon>
    </lineage>
</organism>
<dbReference type="PANTHER" id="PTHR33802">
    <property type="entry name" value="SI:CH211-161H7.5-RELATED"/>
    <property type="match status" value="1"/>
</dbReference>
<evidence type="ECO:0000313" key="2">
    <source>
        <dbReference type="EMBL" id="KAK6183179.1"/>
    </source>
</evidence>
<evidence type="ECO:0000313" key="3">
    <source>
        <dbReference type="Proteomes" id="UP001347796"/>
    </source>
</evidence>
<keyword evidence="1" id="KW-0812">Transmembrane</keyword>
<protein>
    <submittedName>
        <fullName evidence="2">Uncharacterized protein</fullName>
    </submittedName>
</protein>
<feature type="transmembrane region" description="Helical" evidence="1">
    <location>
        <begin position="238"/>
        <end position="259"/>
    </location>
</feature>
<comment type="caution">
    <text evidence="2">The sequence shown here is derived from an EMBL/GenBank/DDBJ whole genome shotgun (WGS) entry which is preliminary data.</text>
</comment>
<dbReference type="AlphaFoldDB" id="A0AAN8PV11"/>
<sequence length="309" mass="35142">MSSSHMPGRIILILVTVVLYLVTVIVNALAAQGGVELGLFKTYMADISDAYDLEITSAGLFFTVWDVIYIWQASWLVYGLSTICRMKDGHYTYTLDFMPPAVYAIFIIYLCCNIIWLFLTDRKFVFTAPFLIAMAPLALYFTLCMCSSRLYRNMTKDAVGIELLLIRFLVQNGMAFYATWTFIAALLNLDTVLTHTHRLGPETASTVILFILLVEVVAWFVIDTVMYEKYTRYIFSPYLMQVIAFSGLVKGGLAADTIYQDSSLLVMLLVLVIAMLVLKIYTLVVRYKTFPVIPKNLILRFNAARFIRI</sequence>
<evidence type="ECO:0000256" key="1">
    <source>
        <dbReference type="SAM" id="Phobius"/>
    </source>
</evidence>
<feature type="transmembrane region" description="Helical" evidence="1">
    <location>
        <begin position="125"/>
        <end position="143"/>
    </location>
</feature>
<proteinExistence type="predicted"/>
<keyword evidence="1" id="KW-0472">Membrane</keyword>
<keyword evidence="3" id="KW-1185">Reference proteome</keyword>
<dbReference type="Proteomes" id="UP001347796">
    <property type="component" value="Unassembled WGS sequence"/>
</dbReference>
<feature type="transmembrane region" description="Helical" evidence="1">
    <location>
        <begin position="265"/>
        <end position="285"/>
    </location>
</feature>
<gene>
    <name evidence="2" type="ORF">SNE40_010707</name>
</gene>
<feature type="transmembrane region" description="Helical" evidence="1">
    <location>
        <begin position="12"/>
        <end position="35"/>
    </location>
</feature>
<accession>A0AAN8PV11</accession>
<feature type="transmembrane region" description="Helical" evidence="1">
    <location>
        <begin position="164"/>
        <end position="187"/>
    </location>
</feature>
<dbReference type="EMBL" id="JAZGQO010000007">
    <property type="protein sequence ID" value="KAK6183179.1"/>
    <property type="molecule type" value="Genomic_DNA"/>
</dbReference>
<reference evidence="2 3" key="1">
    <citation type="submission" date="2024-01" db="EMBL/GenBank/DDBJ databases">
        <title>The genome of the rayed Mediterranean limpet Patella caerulea (Linnaeus, 1758).</title>
        <authorList>
            <person name="Anh-Thu Weber A."/>
            <person name="Halstead-Nussloch G."/>
        </authorList>
    </citation>
    <scope>NUCLEOTIDE SEQUENCE [LARGE SCALE GENOMIC DNA]</scope>
    <source>
        <strain evidence="2">AATW-2023a</strain>
        <tissue evidence="2">Whole specimen</tissue>
    </source>
</reference>
<feature type="transmembrane region" description="Helical" evidence="1">
    <location>
        <begin position="55"/>
        <end position="80"/>
    </location>
</feature>
<feature type="transmembrane region" description="Helical" evidence="1">
    <location>
        <begin position="207"/>
        <end position="226"/>
    </location>
</feature>
<feature type="transmembrane region" description="Helical" evidence="1">
    <location>
        <begin position="101"/>
        <end position="119"/>
    </location>
</feature>
<keyword evidence="1" id="KW-1133">Transmembrane helix</keyword>
<name>A0AAN8PV11_PATCE</name>